<feature type="modified residue" description="4-aspartylphosphate" evidence="6">
    <location>
        <position position="55"/>
    </location>
</feature>
<accession>A0ABZ0S502</accession>
<reference evidence="8 9" key="1">
    <citation type="journal article" date="2023" name="Microorganisms">
        <title>Thiorhodovibrio frisius and Trv. litoralis spp. nov., Two Novel Members from a Clade of Fastidious Purple Sulfur Bacteria That Exhibit Unique Red-Shifted Light-Harvesting Capabilities.</title>
        <authorList>
            <person name="Methner A."/>
            <person name="Kuzyk S.B."/>
            <person name="Petersen J."/>
            <person name="Bauer S."/>
            <person name="Brinkmann H."/>
            <person name="Sichau K."/>
            <person name="Wanner G."/>
            <person name="Wolf J."/>
            <person name="Neumann-Schaal M."/>
            <person name="Henke P."/>
            <person name="Tank M."/>
            <person name="Sproer C."/>
            <person name="Bunk B."/>
            <person name="Overmann J."/>
        </authorList>
    </citation>
    <scope>NUCLEOTIDE SEQUENCE [LARGE SCALE GENOMIC DNA]</scope>
    <source>
        <strain evidence="8 9">DSM 6702</strain>
    </source>
</reference>
<evidence type="ECO:0000313" key="8">
    <source>
        <dbReference type="EMBL" id="WPL16131.1"/>
    </source>
</evidence>
<gene>
    <name evidence="8" type="primary">regA</name>
    <name evidence="8" type="ORF">Thiowin_01078</name>
</gene>
<evidence type="ECO:0000313" key="9">
    <source>
        <dbReference type="Proteomes" id="UP001432180"/>
    </source>
</evidence>
<keyword evidence="1 6" id="KW-0597">Phosphoprotein</keyword>
<keyword evidence="4" id="KW-0238">DNA-binding</keyword>
<dbReference type="PANTHER" id="PTHR48111">
    <property type="entry name" value="REGULATOR OF RPOS"/>
    <property type="match status" value="1"/>
</dbReference>
<evidence type="ECO:0000256" key="6">
    <source>
        <dbReference type="PROSITE-ProRule" id="PRU00169"/>
    </source>
</evidence>
<evidence type="ECO:0000256" key="4">
    <source>
        <dbReference type="ARBA" id="ARBA00023125"/>
    </source>
</evidence>
<protein>
    <submittedName>
        <fullName evidence="8">Response regulator PrrA</fullName>
    </submittedName>
</protein>
<evidence type="ECO:0000256" key="1">
    <source>
        <dbReference type="ARBA" id="ARBA00022553"/>
    </source>
</evidence>
<evidence type="ECO:0000259" key="7">
    <source>
        <dbReference type="PROSITE" id="PS50110"/>
    </source>
</evidence>
<keyword evidence="5" id="KW-0804">Transcription</keyword>
<organism evidence="8 9">
    <name type="scientific">Thiorhodovibrio winogradskyi</name>
    <dbReference type="NCBI Taxonomy" id="77007"/>
    <lineage>
        <taxon>Bacteria</taxon>
        <taxon>Pseudomonadati</taxon>
        <taxon>Pseudomonadota</taxon>
        <taxon>Gammaproteobacteria</taxon>
        <taxon>Chromatiales</taxon>
        <taxon>Chromatiaceae</taxon>
        <taxon>Thiorhodovibrio</taxon>
    </lineage>
</organism>
<proteinExistence type="predicted"/>
<dbReference type="Gene3D" id="3.40.50.2300">
    <property type="match status" value="1"/>
</dbReference>
<dbReference type="RefSeq" id="WP_328986679.1">
    <property type="nucleotide sequence ID" value="NZ_CP121472.1"/>
</dbReference>
<evidence type="ECO:0000256" key="5">
    <source>
        <dbReference type="ARBA" id="ARBA00023163"/>
    </source>
</evidence>
<dbReference type="Proteomes" id="UP001432180">
    <property type="component" value="Chromosome"/>
</dbReference>
<dbReference type="Pfam" id="PF00072">
    <property type="entry name" value="Response_reg"/>
    <property type="match status" value="1"/>
</dbReference>
<keyword evidence="9" id="KW-1185">Reference proteome</keyword>
<sequence length="132" mass="14374">MANPLLILEDKRLLADELARHFARQGWETRTAGTLAEARDVLVGRGFEPLVILADMSLPDGYALDLVEDMRGQGVPGEWILLTGYGGVTDTVRALRLGAYDFLEKPCPLDRLTVVLGGAKRAAGDILKRLAD</sequence>
<dbReference type="InterPro" id="IPR001789">
    <property type="entry name" value="Sig_transdc_resp-reg_receiver"/>
</dbReference>
<dbReference type="CDD" id="cd00156">
    <property type="entry name" value="REC"/>
    <property type="match status" value="1"/>
</dbReference>
<dbReference type="EMBL" id="CP121472">
    <property type="protein sequence ID" value="WPL16131.1"/>
    <property type="molecule type" value="Genomic_DNA"/>
</dbReference>
<keyword evidence="2" id="KW-0902">Two-component regulatory system</keyword>
<evidence type="ECO:0000256" key="3">
    <source>
        <dbReference type="ARBA" id="ARBA00023015"/>
    </source>
</evidence>
<dbReference type="PANTHER" id="PTHR48111:SF1">
    <property type="entry name" value="TWO-COMPONENT RESPONSE REGULATOR ORR33"/>
    <property type="match status" value="1"/>
</dbReference>
<feature type="domain" description="Response regulatory" evidence="7">
    <location>
        <begin position="4"/>
        <end position="120"/>
    </location>
</feature>
<keyword evidence="3" id="KW-0805">Transcription regulation</keyword>
<dbReference type="PROSITE" id="PS50110">
    <property type="entry name" value="RESPONSE_REGULATORY"/>
    <property type="match status" value="1"/>
</dbReference>
<dbReference type="SUPFAM" id="SSF52172">
    <property type="entry name" value="CheY-like"/>
    <property type="match status" value="1"/>
</dbReference>
<dbReference type="SMART" id="SM00448">
    <property type="entry name" value="REC"/>
    <property type="match status" value="1"/>
</dbReference>
<dbReference type="InterPro" id="IPR011006">
    <property type="entry name" value="CheY-like_superfamily"/>
</dbReference>
<dbReference type="InterPro" id="IPR039420">
    <property type="entry name" value="WalR-like"/>
</dbReference>
<name>A0ABZ0S502_9GAMM</name>
<evidence type="ECO:0000256" key="2">
    <source>
        <dbReference type="ARBA" id="ARBA00023012"/>
    </source>
</evidence>